<evidence type="ECO:0000313" key="3">
    <source>
        <dbReference type="Proteomes" id="UP001595842"/>
    </source>
</evidence>
<gene>
    <name evidence="2" type="ORF">ACFOSD_03445</name>
</gene>
<protein>
    <submittedName>
        <fullName evidence="2">Prepilin-type N-terminal cleavage/methylation domain-containing protein</fullName>
    </submittedName>
</protein>
<dbReference type="NCBIfam" id="TIGR02532">
    <property type="entry name" value="IV_pilin_GFxxxE"/>
    <property type="match status" value="1"/>
</dbReference>
<keyword evidence="3" id="KW-1185">Reference proteome</keyword>
<evidence type="ECO:0000256" key="1">
    <source>
        <dbReference type="SAM" id="Phobius"/>
    </source>
</evidence>
<dbReference type="Proteomes" id="UP001595842">
    <property type="component" value="Unassembled WGS sequence"/>
</dbReference>
<reference evidence="3" key="1">
    <citation type="journal article" date="2019" name="Int. J. Syst. Evol. Microbiol.">
        <title>The Global Catalogue of Microorganisms (GCM) 10K type strain sequencing project: providing services to taxonomists for standard genome sequencing and annotation.</title>
        <authorList>
            <consortium name="The Broad Institute Genomics Platform"/>
            <consortium name="The Broad Institute Genome Sequencing Center for Infectious Disease"/>
            <person name="Wu L."/>
            <person name="Ma J."/>
        </authorList>
    </citation>
    <scope>NUCLEOTIDE SEQUENCE [LARGE SCALE GENOMIC DNA]</scope>
    <source>
        <strain evidence="3">IBRC-M 10765</strain>
    </source>
</reference>
<feature type="transmembrane region" description="Helical" evidence="1">
    <location>
        <begin position="29"/>
        <end position="52"/>
    </location>
</feature>
<dbReference type="EMBL" id="JBHSAL010000001">
    <property type="protein sequence ID" value="MFC3887426.1"/>
    <property type="molecule type" value="Genomic_DNA"/>
</dbReference>
<organism evidence="2 3">
    <name type="scientific">Salinispirillum marinum</name>
    <dbReference type="NCBI Taxonomy" id="1485203"/>
    <lineage>
        <taxon>Bacteria</taxon>
        <taxon>Pseudomonadati</taxon>
        <taxon>Pseudomonadota</taxon>
        <taxon>Gammaproteobacteria</taxon>
        <taxon>Oceanospirillales</taxon>
        <taxon>Saccharospirillaceae</taxon>
        <taxon>Salinispirillum</taxon>
    </lineage>
</organism>
<dbReference type="PROSITE" id="PS00409">
    <property type="entry name" value="PROKAR_NTER_METHYL"/>
    <property type="match status" value="1"/>
</dbReference>
<keyword evidence="1" id="KW-0812">Transmembrane</keyword>
<sequence length="199" mass="20689">MTKPAMCVKSRWTFSPTVNSQRGVTLIELIIAIVVLSIAVVGILNALGGNALRNVDPQIRLQALAIAESYLDEALSKSFFPPDASSTDACAAPPVNSNRASWQKICDYNGYNSTTDDGGILIAADTDDPGATPFAELAGYVVNISVSAGDGTAISFGGITSTGSDCATLLRVQVNVSDPLGSTTQLVGYRAGYPEPEPC</sequence>
<name>A0ABV8BAN6_9GAMM</name>
<dbReference type="RefSeq" id="WP_380707519.1">
    <property type="nucleotide sequence ID" value="NZ_JBHSDF010000003.1"/>
</dbReference>
<proteinExistence type="predicted"/>
<accession>A0ABV8BAN6</accession>
<comment type="caution">
    <text evidence="2">The sequence shown here is derived from an EMBL/GenBank/DDBJ whole genome shotgun (WGS) entry which is preliminary data.</text>
</comment>
<dbReference type="Pfam" id="PF07963">
    <property type="entry name" value="N_methyl"/>
    <property type="match status" value="1"/>
</dbReference>
<evidence type="ECO:0000313" key="2">
    <source>
        <dbReference type="EMBL" id="MFC3887426.1"/>
    </source>
</evidence>
<keyword evidence="1" id="KW-0472">Membrane</keyword>
<keyword evidence="1" id="KW-1133">Transmembrane helix</keyword>
<dbReference type="InterPro" id="IPR012902">
    <property type="entry name" value="N_methyl_site"/>
</dbReference>